<reference evidence="3" key="1">
    <citation type="journal article" date="2018" name="Nature">
        <title>The evolutionary history of vertebrate RNA viruses.</title>
        <authorList>
            <person name="Shi M."/>
            <person name="Lin X.D."/>
            <person name="Chen X."/>
            <person name="Tian J.H."/>
            <person name="Chen L.J."/>
            <person name="Li K."/>
            <person name="Wang W."/>
            <person name="Eden J.S."/>
            <person name="Shen J.J."/>
            <person name="Liu L."/>
            <person name="Holmes E.C."/>
            <person name="Zhang Y.Z."/>
        </authorList>
    </citation>
    <scope>NUCLEOTIDE SEQUENCE</scope>
    <source>
        <strain evidence="3">DSYS3171</strain>
    </source>
</reference>
<feature type="transmembrane region" description="Helical" evidence="2">
    <location>
        <begin position="530"/>
        <end position="548"/>
    </location>
</feature>
<dbReference type="EMBL" id="MG599873">
    <property type="protein sequence ID" value="AVM87127.1"/>
    <property type="molecule type" value="Genomic_RNA"/>
</dbReference>
<name>A0A2P1GMB3_9VIRU</name>
<evidence type="ECO:0000256" key="2">
    <source>
        <dbReference type="SAM" id="Phobius"/>
    </source>
</evidence>
<keyword evidence="2" id="KW-1133">Transmembrane helix</keyword>
<keyword evidence="2" id="KW-0812">Transmembrane</keyword>
<accession>A0A2P1GMB3</accession>
<proteinExistence type="predicted"/>
<sequence length="550" mass="61034">METAILNLKPMAPPLEGGKRKRGRMASQAPSPSSLRVDGIMGESSSEARSKSVAFPPVSLRRGTRMVSLILSLSFLMVASGASSATVTSPVTAGPCGPDGRPKPNGTRCFQSNHNGTGWYLNVTGSVVYGKLPCANLSKPNCSLFAAKPAMHCLCHRGVKWCDGYLPNWNKQKPVQVKGHVCVIVQDGSCWGGDTTLDCHRPHTHKAPPPPVVTEVVLLVVCIVLFALLSVRCCVDGVVRRRPHRWCRWNVLLWFLLLLANRWRGVKTRVMQPGSCDGDVCLRSCERLGKCDYVGNSVVAPDYAWRAEAWCWHHECCEIAHHEVSIFKCMAGLYGWSSSCGVAREGCYWCGVKISGRRVEIHQCVWDRQRCFLAKGGKVVTVEAPISQRTNYICPEEQCVSNPPHWDKGGIWRYNGDFSCDCPDPWHCSTVGGISLSGICLENARVSVVFNQGKESISESVEVNVTLPHCAEKSKTGDPNGRFPCEKDGKFCWDKDCKLLDALGTSSYTEQFWTTSGGMFDFSSWCAWCWFIDLRWIAIFLLLFLLLLRR</sequence>
<feature type="transmembrane region" description="Helical" evidence="2">
    <location>
        <begin position="247"/>
        <end position="263"/>
    </location>
</feature>
<feature type="region of interest" description="Disordered" evidence="1">
    <location>
        <begin position="1"/>
        <end position="48"/>
    </location>
</feature>
<protein>
    <submittedName>
        <fullName evidence="3">Uncharacterized protein</fullName>
    </submittedName>
</protein>
<keyword evidence="2" id="KW-0472">Membrane</keyword>
<evidence type="ECO:0000256" key="1">
    <source>
        <dbReference type="SAM" id="MobiDB-lite"/>
    </source>
</evidence>
<organism evidence="3">
    <name type="scientific">Wuhan astro-like virus</name>
    <dbReference type="NCBI Taxonomy" id="2116423"/>
    <lineage>
        <taxon>Viruses</taxon>
        <taxon>Riboviria</taxon>
    </lineage>
</organism>
<feature type="transmembrane region" description="Helical" evidence="2">
    <location>
        <begin position="216"/>
        <end position="235"/>
    </location>
</feature>
<evidence type="ECO:0000313" key="3">
    <source>
        <dbReference type="EMBL" id="AVM87127.1"/>
    </source>
</evidence>